<feature type="domain" description="Thiaminase-2/PQQC" evidence="1">
    <location>
        <begin position="18"/>
        <end position="234"/>
    </location>
</feature>
<dbReference type="InterPro" id="IPR053261">
    <property type="entry name" value="Polyketide-peptide_reg"/>
</dbReference>
<dbReference type="Pfam" id="PF03070">
    <property type="entry name" value="TENA_THI-4"/>
    <property type="match status" value="1"/>
</dbReference>
<proteinExistence type="predicted"/>
<dbReference type="InterPro" id="IPR016084">
    <property type="entry name" value="Haem_Oase-like_multi-hlx"/>
</dbReference>
<protein>
    <recommendedName>
        <fullName evidence="1">Thiaminase-2/PQQC domain-containing protein</fullName>
    </recommendedName>
</protein>
<organism evidence="2 3">
    <name type="scientific">Meripilus lineatus</name>
    <dbReference type="NCBI Taxonomy" id="2056292"/>
    <lineage>
        <taxon>Eukaryota</taxon>
        <taxon>Fungi</taxon>
        <taxon>Dikarya</taxon>
        <taxon>Basidiomycota</taxon>
        <taxon>Agaricomycotina</taxon>
        <taxon>Agaricomycetes</taxon>
        <taxon>Polyporales</taxon>
        <taxon>Meripilaceae</taxon>
        <taxon>Meripilus</taxon>
    </lineage>
</organism>
<accession>A0AAD5UUJ1</accession>
<evidence type="ECO:0000259" key="1">
    <source>
        <dbReference type="Pfam" id="PF03070"/>
    </source>
</evidence>
<dbReference type="AlphaFoldDB" id="A0AAD5UUJ1"/>
<dbReference type="InterPro" id="IPR004305">
    <property type="entry name" value="Thiaminase-2/PQQC"/>
</dbReference>
<dbReference type="CDD" id="cd19357">
    <property type="entry name" value="TenA_E_At3g16990-like"/>
    <property type="match status" value="1"/>
</dbReference>
<sequence>MPEKSTLLTAHLRSLPTVRPYSAATEHEFLASAGKGTLSADRLALYLSQDRLYAAHAYPIFMGQLLAAINFSSLHARNSTEEKSNQRIVKVVSDALQNVIREVGFFDEVAEKFGLEVDGWRERKATRDYTAEMGRLGATGTVQDMLVFLWAMERVYLDSWRFVASHTSTAKAESDVSEAVAWLVSNWTNPDFVVFVDTLGDIVDALEISPLSDAGKRAEEIWARVLELEEAFWPLGEDELTLLRKQ</sequence>
<comment type="caution">
    <text evidence="2">The sequence shown here is derived from an EMBL/GenBank/DDBJ whole genome shotgun (WGS) entry which is preliminary data.</text>
</comment>
<keyword evidence="3" id="KW-1185">Reference proteome</keyword>
<dbReference type="Gene3D" id="1.20.910.10">
    <property type="entry name" value="Heme oxygenase-like"/>
    <property type="match status" value="1"/>
</dbReference>
<dbReference type="PANTHER" id="PTHR41813:SF2">
    <property type="entry name" value="REGULATOR PAB1642, PUTATIVE (AFU_ORTHOLOGUE AFUA_3G11955)-RELATED"/>
    <property type="match status" value="1"/>
</dbReference>
<reference evidence="2" key="1">
    <citation type="submission" date="2022-07" db="EMBL/GenBank/DDBJ databases">
        <title>Genome Sequence of Physisporinus lineatus.</title>
        <authorList>
            <person name="Buettner E."/>
        </authorList>
    </citation>
    <scope>NUCLEOTIDE SEQUENCE</scope>
    <source>
        <strain evidence="2">VT162</strain>
    </source>
</reference>
<dbReference type="PANTHER" id="PTHR41813">
    <property type="entry name" value="REGULATOR PAB1642, PUTATIVE (AFU_ORTHOLOGUE AFUA_3G11955)-RELATED"/>
    <property type="match status" value="1"/>
</dbReference>
<dbReference type="GO" id="GO:0006772">
    <property type="term" value="P:thiamine metabolic process"/>
    <property type="evidence" value="ECO:0007669"/>
    <property type="project" value="UniProtKB-ARBA"/>
</dbReference>
<dbReference type="Proteomes" id="UP001212997">
    <property type="component" value="Unassembled WGS sequence"/>
</dbReference>
<gene>
    <name evidence="2" type="ORF">NLI96_g9935</name>
</gene>
<name>A0AAD5UUJ1_9APHY</name>
<evidence type="ECO:0000313" key="3">
    <source>
        <dbReference type="Proteomes" id="UP001212997"/>
    </source>
</evidence>
<dbReference type="SUPFAM" id="SSF48613">
    <property type="entry name" value="Heme oxygenase-like"/>
    <property type="match status" value="1"/>
</dbReference>
<dbReference type="EMBL" id="JANAWD010000532">
    <property type="protein sequence ID" value="KAJ3478186.1"/>
    <property type="molecule type" value="Genomic_DNA"/>
</dbReference>
<evidence type="ECO:0000313" key="2">
    <source>
        <dbReference type="EMBL" id="KAJ3478186.1"/>
    </source>
</evidence>